<gene>
    <name evidence="2" type="ORF">KFZ73_16845</name>
</gene>
<keyword evidence="3" id="KW-1185">Reference proteome</keyword>
<proteinExistence type="predicted"/>
<protein>
    <submittedName>
        <fullName evidence="2">Uncharacterized protein</fullName>
    </submittedName>
</protein>
<evidence type="ECO:0000313" key="2">
    <source>
        <dbReference type="EMBL" id="MBS4102900.1"/>
    </source>
</evidence>
<evidence type="ECO:0000313" key="3">
    <source>
        <dbReference type="Proteomes" id="UP000676853"/>
    </source>
</evidence>
<keyword evidence="1" id="KW-0472">Membrane</keyword>
<accession>A0ABS5NF42</accession>
<evidence type="ECO:0000256" key="1">
    <source>
        <dbReference type="SAM" id="Phobius"/>
    </source>
</evidence>
<comment type="caution">
    <text evidence="2">The sequence shown here is derived from an EMBL/GenBank/DDBJ whole genome shotgun (WGS) entry which is preliminary data.</text>
</comment>
<feature type="transmembrane region" description="Helical" evidence="1">
    <location>
        <begin position="147"/>
        <end position="169"/>
    </location>
</feature>
<organism evidence="2 3">
    <name type="scientific">Tsukamurella paurometabola</name>
    <name type="common">Corynebacterium paurometabolum</name>
    <dbReference type="NCBI Taxonomy" id="2061"/>
    <lineage>
        <taxon>Bacteria</taxon>
        <taxon>Bacillati</taxon>
        <taxon>Actinomycetota</taxon>
        <taxon>Actinomycetes</taxon>
        <taxon>Mycobacteriales</taxon>
        <taxon>Tsukamurellaceae</taxon>
        <taxon>Tsukamurella</taxon>
    </lineage>
</organism>
<keyword evidence="1" id="KW-0812">Transmembrane</keyword>
<name>A0ABS5NF42_TSUPA</name>
<feature type="non-terminal residue" evidence="2">
    <location>
        <position position="1"/>
    </location>
</feature>
<keyword evidence="1" id="KW-1133">Transmembrane helix</keyword>
<dbReference type="Proteomes" id="UP000676853">
    <property type="component" value="Unassembled WGS sequence"/>
</dbReference>
<dbReference type="EMBL" id="JAGXOE010000044">
    <property type="protein sequence ID" value="MBS4102900.1"/>
    <property type="molecule type" value="Genomic_DNA"/>
</dbReference>
<reference evidence="2 3" key="1">
    <citation type="submission" date="2021-04" db="EMBL/GenBank/DDBJ databases">
        <title>Whole genome sequence analysis of a thiophenic sulfur metabolizing bacteria.</title>
        <authorList>
            <person name="Akhtar N."/>
            <person name="Akram J."/>
            <person name="Aslam A."/>
        </authorList>
    </citation>
    <scope>NUCLEOTIDE SEQUENCE [LARGE SCALE GENOMIC DNA]</scope>
    <source>
        <strain evidence="2 3">3OW</strain>
    </source>
</reference>
<sequence length="171" mass="17567">VLIAPNGAEGEGVDVALSAVPAQGWIRLICMPGDSANAFIKYETYVTVSAFVDSVARMSNWGESILPVTPGDRVLSVQLGAYSAFGGSPGSAVFNTQFGTASIPLRVAPGQTVTVFYAAPNGTGTPGRFSFTPPPPPPVNGFKVAQIVILAVCLGLLLLIVGFCLLLLVGS</sequence>